<reference evidence="1 2" key="2">
    <citation type="journal article" date="2016" name="Science">
        <title>A bacterium that degrades and assimilates poly(ethylene terephthalate).</title>
        <authorList>
            <person name="Yoshida S."/>
            <person name="Hiraga K."/>
            <person name="Takehana T."/>
            <person name="Taniguchi I."/>
            <person name="Yamaji H."/>
            <person name="Maeda Y."/>
            <person name="Toyohara K."/>
            <person name="Miyamoto K."/>
            <person name="Kimura Y."/>
            <person name="Oda K."/>
        </authorList>
    </citation>
    <scope>NUCLEOTIDE SEQUENCE [LARGE SCALE GENOMIC DNA]</scope>
    <source>
        <strain evidence="2">NBRC 110686 / TISTR 2288 / 201-F6</strain>
    </source>
</reference>
<gene>
    <name evidence="1" type="ORF">ISF6_5219</name>
</gene>
<sequence>MGVGIPRDGVLEGGLRAPPSASLAAAMVRRTTAMGPGAAGGFAGRFVASGGDLKAGLKGPSWAAPRPARSGGPADSATCAWPALNATAMGYRVRSSVLSSGCRGQVLSLASSLSTTFRAVTMAMP</sequence>
<dbReference type="STRING" id="1547922.ISF6_5219"/>
<proteinExistence type="predicted"/>
<name>A0A0K8P7R7_PISS1</name>
<evidence type="ECO:0000313" key="1">
    <source>
        <dbReference type="EMBL" id="GAP38666.1"/>
    </source>
</evidence>
<accession>A0A0K8P7R7</accession>
<dbReference type="AlphaFoldDB" id="A0A0K8P7R7"/>
<reference evidence="2" key="1">
    <citation type="submission" date="2015-07" db="EMBL/GenBank/DDBJ databases">
        <title>Discovery of a poly(ethylene terephthalate assimilation.</title>
        <authorList>
            <person name="Yoshida S."/>
            <person name="Hiraga K."/>
            <person name="Takehana T."/>
            <person name="Taniguchi I."/>
            <person name="Yamaji H."/>
            <person name="Maeda Y."/>
            <person name="Toyohara K."/>
            <person name="Miyamoto K."/>
            <person name="Kimura Y."/>
            <person name="Oda K."/>
        </authorList>
    </citation>
    <scope>NUCLEOTIDE SEQUENCE [LARGE SCALE GENOMIC DNA]</scope>
    <source>
        <strain evidence="2">NBRC 110686 / TISTR 2288 / 201-F6</strain>
    </source>
</reference>
<keyword evidence="2" id="KW-1185">Reference proteome</keyword>
<comment type="caution">
    <text evidence="1">The sequence shown here is derived from an EMBL/GenBank/DDBJ whole genome shotgun (WGS) entry which is preliminary data.</text>
</comment>
<protein>
    <submittedName>
        <fullName evidence="1">Uncharacterized protein</fullName>
    </submittedName>
</protein>
<organism evidence="1 2">
    <name type="scientific">Piscinibacter sakaiensis</name>
    <name type="common">Ideonella sakaiensis</name>
    <dbReference type="NCBI Taxonomy" id="1547922"/>
    <lineage>
        <taxon>Bacteria</taxon>
        <taxon>Pseudomonadati</taxon>
        <taxon>Pseudomonadota</taxon>
        <taxon>Betaproteobacteria</taxon>
        <taxon>Burkholderiales</taxon>
        <taxon>Sphaerotilaceae</taxon>
        <taxon>Piscinibacter</taxon>
    </lineage>
</organism>
<evidence type="ECO:0000313" key="2">
    <source>
        <dbReference type="Proteomes" id="UP000037660"/>
    </source>
</evidence>
<dbReference type="EMBL" id="BBYR01000083">
    <property type="protein sequence ID" value="GAP38666.1"/>
    <property type="molecule type" value="Genomic_DNA"/>
</dbReference>
<dbReference type="Proteomes" id="UP000037660">
    <property type="component" value="Unassembled WGS sequence"/>
</dbReference>